<feature type="transmembrane region" description="Helical" evidence="10">
    <location>
        <begin position="185"/>
        <end position="205"/>
    </location>
</feature>
<evidence type="ECO:0000256" key="1">
    <source>
        <dbReference type="ARBA" id="ARBA00004651"/>
    </source>
</evidence>
<proteinExistence type="evidence at transcript level"/>
<feature type="transmembrane region" description="Helical" evidence="10">
    <location>
        <begin position="294"/>
        <end position="312"/>
    </location>
</feature>
<gene>
    <name evidence="11" type="primary">OR113</name>
</gene>
<keyword evidence="9 10" id="KW-0807">Transducer</keyword>
<keyword evidence="2" id="KW-1003">Cell membrane</keyword>
<dbReference type="EMBL" id="KJ702089">
    <property type="protein sequence ID" value="AID61243.1"/>
    <property type="molecule type" value="mRNA"/>
</dbReference>
<comment type="similarity">
    <text evidence="10">Belongs to the insect chemoreceptor superfamily. Heteromeric odorant receptor channel (TC 1.A.69) family.</text>
</comment>
<evidence type="ECO:0000256" key="7">
    <source>
        <dbReference type="ARBA" id="ARBA00023136"/>
    </source>
</evidence>
<feature type="transmembrane region" description="Helical" evidence="10">
    <location>
        <begin position="67"/>
        <end position="86"/>
    </location>
</feature>
<evidence type="ECO:0000256" key="8">
    <source>
        <dbReference type="ARBA" id="ARBA00023170"/>
    </source>
</evidence>
<organism evidence="11">
    <name type="scientific">Calliphora stygia</name>
    <name type="common">Common brown blowfly</name>
    <dbReference type="NCBI Taxonomy" id="145453"/>
    <lineage>
        <taxon>Eukaryota</taxon>
        <taxon>Metazoa</taxon>
        <taxon>Ecdysozoa</taxon>
        <taxon>Arthropoda</taxon>
        <taxon>Hexapoda</taxon>
        <taxon>Insecta</taxon>
        <taxon>Pterygota</taxon>
        <taxon>Neoptera</taxon>
        <taxon>Endopterygota</taxon>
        <taxon>Diptera</taxon>
        <taxon>Brachycera</taxon>
        <taxon>Muscomorpha</taxon>
        <taxon>Oestroidea</taxon>
        <taxon>Calliphoridae</taxon>
        <taxon>Calliphorinae</taxon>
        <taxon>Calliphora</taxon>
    </lineage>
</organism>
<name>A0A068F4S7_CALSG</name>
<dbReference type="GO" id="GO:0007165">
    <property type="term" value="P:signal transduction"/>
    <property type="evidence" value="ECO:0007669"/>
    <property type="project" value="UniProtKB-KW"/>
</dbReference>
<dbReference type="Pfam" id="PF02949">
    <property type="entry name" value="7tm_6"/>
    <property type="match status" value="1"/>
</dbReference>
<feature type="transmembrane region" description="Helical" evidence="10">
    <location>
        <begin position="126"/>
        <end position="151"/>
    </location>
</feature>
<evidence type="ECO:0000256" key="2">
    <source>
        <dbReference type="ARBA" id="ARBA00022475"/>
    </source>
</evidence>
<keyword evidence="3 10" id="KW-0716">Sensory transduction</keyword>
<feature type="transmembrane region" description="Helical" evidence="10">
    <location>
        <begin position="260"/>
        <end position="282"/>
    </location>
</feature>
<evidence type="ECO:0000313" key="11">
    <source>
        <dbReference type="EMBL" id="AID61243.1"/>
    </source>
</evidence>
<sequence length="392" mass="45180">MVVKRYFYIQQLTFSLCGIDLKATNSKHVVTRPLLCYVPLCFAICHVVAIVHYAFVNRHDYVEVTDSLALFCQSLLAIWKMLIFLYKRQGFIEMIHELQLGNSKAGRLELPMIRSENTRDVTFSTIYFTVVLTSVFFAFGSPIIEAVYFYVSTEELVLRMPHKASYFWNHTQLPGYSVVYMWDMLSIYNLVGISLAIDTLFTWLVSNISAQFHILCFRFKDTAKAFDDGTNDSLKFMKSIKSCISYHNQTLKLADKLNEVYGEIIFIKFIISCSQICCLVFRLSRPIESLTAAAYQGFFLASVAIQLILYCYNGQRIRDESLQVATEIYYAFDWSHLPKSCKKLLLIPMMRSQKASELKGVFFVVDLTLYLWVFKTAGSLIAALKTLEENRI</sequence>
<dbReference type="InterPro" id="IPR004117">
    <property type="entry name" value="7tm6_olfct_rcpt"/>
</dbReference>
<accession>A0A068F4S7</accession>
<keyword evidence="8 10" id="KW-0675">Receptor</keyword>
<evidence type="ECO:0000256" key="6">
    <source>
        <dbReference type="ARBA" id="ARBA00022989"/>
    </source>
</evidence>
<dbReference type="GO" id="GO:0005886">
    <property type="term" value="C:plasma membrane"/>
    <property type="evidence" value="ECO:0007669"/>
    <property type="project" value="UniProtKB-SubCell"/>
</dbReference>
<evidence type="ECO:0000256" key="10">
    <source>
        <dbReference type="RuleBase" id="RU351113"/>
    </source>
</evidence>
<feature type="transmembrane region" description="Helical" evidence="10">
    <location>
        <begin position="34"/>
        <end position="55"/>
    </location>
</feature>
<evidence type="ECO:0000256" key="9">
    <source>
        <dbReference type="ARBA" id="ARBA00023224"/>
    </source>
</evidence>
<dbReference type="PANTHER" id="PTHR21137">
    <property type="entry name" value="ODORANT RECEPTOR"/>
    <property type="match status" value="1"/>
</dbReference>
<keyword evidence="6 10" id="KW-1133">Transmembrane helix</keyword>
<dbReference type="AlphaFoldDB" id="A0A068F4S7"/>
<feature type="transmembrane region" description="Helical" evidence="10">
    <location>
        <begin position="360"/>
        <end position="384"/>
    </location>
</feature>
<evidence type="ECO:0000256" key="3">
    <source>
        <dbReference type="ARBA" id="ARBA00022606"/>
    </source>
</evidence>
<comment type="subcellular location">
    <subcellularLocation>
        <location evidence="1 10">Cell membrane</location>
        <topology evidence="1 10">Multi-pass membrane protein</topology>
    </subcellularLocation>
</comment>
<keyword evidence="7 10" id="KW-0472">Membrane</keyword>
<reference evidence="11" key="1">
    <citation type="journal article" date="2015" name="BMC Genomics">
        <title>Chemosensory genes identified in the antennal transcriptome of the blowfly Calliphora stygia.</title>
        <authorList>
            <person name="Leitch O.J."/>
            <person name="Papanicolaou A."/>
            <person name="Lennard C."/>
            <person name="Kirkbride K.P."/>
            <person name="Anderson A."/>
        </authorList>
    </citation>
    <scope>NUCLEOTIDE SEQUENCE</scope>
</reference>
<protein>
    <recommendedName>
        <fullName evidence="10">Odorant receptor</fullName>
    </recommendedName>
</protein>
<keyword evidence="5 10" id="KW-0552">Olfaction</keyword>
<keyword evidence="4 10" id="KW-0812">Transmembrane</keyword>
<dbReference type="GO" id="GO:0004984">
    <property type="term" value="F:olfactory receptor activity"/>
    <property type="evidence" value="ECO:0007669"/>
    <property type="project" value="InterPro"/>
</dbReference>
<evidence type="ECO:0000256" key="5">
    <source>
        <dbReference type="ARBA" id="ARBA00022725"/>
    </source>
</evidence>
<evidence type="ECO:0000256" key="4">
    <source>
        <dbReference type="ARBA" id="ARBA00022692"/>
    </source>
</evidence>
<dbReference type="PANTHER" id="PTHR21137:SF43">
    <property type="entry name" value="ODORANT RECEPTOR 47A-RELATED"/>
    <property type="match status" value="1"/>
</dbReference>
<dbReference type="GO" id="GO:0005549">
    <property type="term" value="F:odorant binding"/>
    <property type="evidence" value="ECO:0007669"/>
    <property type="project" value="InterPro"/>
</dbReference>